<dbReference type="PANTHER" id="PTHR45228">
    <property type="entry name" value="CYCLIC DI-GMP PHOSPHODIESTERASE TM_0186-RELATED"/>
    <property type="match status" value="1"/>
</dbReference>
<dbReference type="InterPro" id="IPR003607">
    <property type="entry name" value="HD/PDEase_dom"/>
</dbReference>
<keyword evidence="4" id="KW-1185">Reference proteome</keyword>
<dbReference type="InterPro" id="IPR052020">
    <property type="entry name" value="Cyclic_di-GMP/3'3'-cGAMP_PDE"/>
</dbReference>
<dbReference type="KEGG" id="pfer:IRI77_03715"/>
<dbReference type="InterPro" id="IPR037522">
    <property type="entry name" value="HD_GYP_dom"/>
</dbReference>
<dbReference type="SUPFAM" id="SSF109604">
    <property type="entry name" value="HD-domain/PDEase-like"/>
    <property type="match status" value="2"/>
</dbReference>
<proteinExistence type="predicted"/>
<dbReference type="SMART" id="SM00471">
    <property type="entry name" value="HDc"/>
    <property type="match status" value="1"/>
</dbReference>
<feature type="domain" description="HD-GYP" evidence="2">
    <location>
        <begin position="265"/>
        <end position="460"/>
    </location>
</feature>
<sequence>MPTSVQQRRSRSVRLSDLVSALSYALDLTEGQPLGHAQRTCVLGIRLAQAIGLPEAEQSDLYYALLLKDSGCSSNAARMYQILGSDELRAKHDVKLIDWSSVNWSSLVYSLRHVRVGRPAWERLLALSQVAWQRHRQQKEVVEIRCERGASIARKMGFPERTAEAIRSLDEHWDGGGYPLGLRGDQIPMAARILSLAQTLEVFHRQSGMPAALRVARTRSGRWFDPELVKAAHAVAQQSSLDNELAYAAQTVARLSPAEGSVAASRDRVDVICDAFADVVDAKSPYTSEHSRRVTEAAVGIAEHMNADRSTITLLRRAALLHDLGKLSVPNSILEKPVALTADEWAVVKRHPFHSEAILKRIQGFEQIAIVAGAHHERLDGTGYFRGVKADQLSIPARMLAVADVFDALSAKRPYREAIPLDEVFSIIRRDAPHALDSDCVEALVESQRQARPAPASEGLALLQRAITTHRASHRGVA</sequence>
<reference evidence="3 4" key="1">
    <citation type="submission" date="2020-10" db="EMBL/GenBank/DDBJ databases">
        <title>Complete genome sequence of Paludibaculum fermentans P105T, a facultatively anaerobic acidobacterium capable of dissimilatory Fe(III) reduction.</title>
        <authorList>
            <person name="Dedysh S.N."/>
            <person name="Beletsky A.V."/>
            <person name="Kulichevskaya I.S."/>
            <person name="Mardanov A.V."/>
            <person name="Ravin N.V."/>
        </authorList>
    </citation>
    <scope>NUCLEOTIDE SEQUENCE [LARGE SCALE GENOMIC DNA]</scope>
    <source>
        <strain evidence="3 4">P105</strain>
    </source>
</reference>
<evidence type="ECO:0000313" key="4">
    <source>
        <dbReference type="Proteomes" id="UP000593892"/>
    </source>
</evidence>
<feature type="domain" description="HD" evidence="1">
    <location>
        <begin position="287"/>
        <end position="409"/>
    </location>
</feature>
<evidence type="ECO:0000259" key="1">
    <source>
        <dbReference type="PROSITE" id="PS51831"/>
    </source>
</evidence>
<dbReference type="RefSeq" id="WP_194450739.1">
    <property type="nucleotide sequence ID" value="NZ_CP063849.1"/>
</dbReference>
<accession>A0A7S7SKE8</accession>
<organism evidence="3 4">
    <name type="scientific">Paludibaculum fermentans</name>
    <dbReference type="NCBI Taxonomy" id="1473598"/>
    <lineage>
        <taxon>Bacteria</taxon>
        <taxon>Pseudomonadati</taxon>
        <taxon>Acidobacteriota</taxon>
        <taxon>Terriglobia</taxon>
        <taxon>Bryobacterales</taxon>
        <taxon>Bryobacteraceae</taxon>
        <taxon>Paludibaculum</taxon>
    </lineage>
</organism>
<dbReference type="Gene3D" id="1.10.3210.10">
    <property type="entry name" value="Hypothetical protein af1432"/>
    <property type="match status" value="3"/>
</dbReference>
<dbReference type="Proteomes" id="UP000593892">
    <property type="component" value="Chromosome"/>
</dbReference>
<dbReference type="EMBL" id="CP063849">
    <property type="protein sequence ID" value="QOY89077.1"/>
    <property type="molecule type" value="Genomic_DNA"/>
</dbReference>
<dbReference type="InterPro" id="IPR006674">
    <property type="entry name" value="HD_domain"/>
</dbReference>
<name>A0A7S7SKE8_PALFE</name>
<dbReference type="AlphaFoldDB" id="A0A7S7SKE8"/>
<dbReference type="PANTHER" id="PTHR45228:SF5">
    <property type="entry name" value="CYCLIC DI-GMP PHOSPHODIESTERASE VC_1348-RELATED"/>
    <property type="match status" value="1"/>
</dbReference>
<dbReference type="PROSITE" id="PS51832">
    <property type="entry name" value="HD_GYP"/>
    <property type="match status" value="1"/>
</dbReference>
<protein>
    <submittedName>
        <fullName evidence="3">HD domain-containing protein</fullName>
    </submittedName>
</protein>
<dbReference type="CDD" id="cd00077">
    <property type="entry name" value="HDc"/>
    <property type="match status" value="1"/>
</dbReference>
<gene>
    <name evidence="3" type="ORF">IRI77_03715</name>
</gene>
<evidence type="ECO:0000259" key="2">
    <source>
        <dbReference type="PROSITE" id="PS51832"/>
    </source>
</evidence>
<dbReference type="PROSITE" id="PS51831">
    <property type="entry name" value="HD"/>
    <property type="match status" value="1"/>
</dbReference>
<dbReference type="Pfam" id="PF13487">
    <property type="entry name" value="HD_5"/>
    <property type="match status" value="2"/>
</dbReference>
<evidence type="ECO:0000313" key="3">
    <source>
        <dbReference type="EMBL" id="QOY89077.1"/>
    </source>
</evidence>